<dbReference type="AlphaFoldDB" id="A0AAV0XHX0"/>
<dbReference type="GO" id="GO:0046872">
    <property type="term" value="F:metal ion binding"/>
    <property type="evidence" value="ECO:0007669"/>
    <property type="project" value="UniProtKB-KW"/>
</dbReference>
<dbReference type="GO" id="GO:0031071">
    <property type="term" value="F:cysteine desulfurase activity"/>
    <property type="evidence" value="ECO:0007669"/>
    <property type="project" value="UniProtKB-EC"/>
</dbReference>
<comment type="caution">
    <text evidence="11">The sequence shown here is derived from an EMBL/GenBank/DDBJ whole genome shotgun (WGS) entry which is preliminary data.</text>
</comment>
<dbReference type="SUPFAM" id="SSF53383">
    <property type="entry name" value="PLP-dependent transferases"/>
    <property type="match status" value="1"/>
</dbReference>
<dbReference type="InterPro" id="IPR020578">
    <property type="entry name" value="Aminotrans_V_PyrdxlP_BS"/>
</dbReference>
<dbReference type="EMBL" id="CARXXK010000005">
    <property type="protein sequence ID" value="CAI6367965.1"/>
    <property type="molecule type" value="Genomic_DNA"/>
</dbReference>
<evidence type="ECO:0000256" key="3">
    <source>
        <dbReference type="ARBA" id="ARBA00012239"/>
    </source>
</evidence>
<gene>
    <name evidence="11" type="ORF">MEUPH1_LOCUS22373</name>
</gene>
<sequence length="439" mass="48678">MACRNVNVHGLSKLVRYFSQKTTEQETKVASRMGFLKGKPLYLDAQATTPLDPRVLDAMMPYMTHSYGNPHSRTHMYGWESEEAVETARQHISNLIGANPKEIIFTSGATESNNLAIKGIAHFYGAKKRHIITTQTEHKCVLDSCRALEGEGFEVTYLPVSSMGIISLDELESAIRPDTALVSIMAVNNEIGVKQPIKEIGKLCKSKKVFFHTDAAQAVGKITVDVNDQNIDLMSISGHKLYGPKGIGALFVRRKPRVRLEPLQSGGGQERGLRSGTVPTPIVVGFGEACRIAKEEMEYDHAWMIKLSNLLLEKINKDLPEVIRNGDDVHTYPGCLNLSFAFVEGESLLMALKDIALSSGSACTSASLEPSYVLRAIGADEDLAHSSIRFGFGRFTTVDEVEYTAEKCIKHVKRLREMSPLWEMHQEGIDIKSIKWSQH</sequence>
<keyword evidence="6" id="KW-0663">Pyridoxal phosphate</keyword>
<keyword evidence="12" id="KW-1185">Reference proteome</keyword>
<dbReference type="PIRSF" id="PIRSF005572">
    <property type="entry name" value="NifS"/>
    <property type="match status" value="1"/>
</dbReference>
<name>A0AAV0XHX0_9HEMI</name>
<dbReference type="InterPro" id="IPR000192">
    <property type="entry name" value="Aminotrans_V_dom"/>
</dbReference>
<dbReference type="InterPro" id="IPR015424">
    <property type="entry name" value="PyrdxlP-dep_Trfase"/>
</dbReference>
<evidence type="ECO:0000256" key="8">
    <source>
        <dbReference type="ARBA" id="ARBA00023014"/>
    </source>
</evidence>
<dbReference type="GO" id="GO:0030170">
    <property type="term" value="F:pyridoxal phosphate binding"/>
    <property type="evidence" value="ECO:0007669"/>
    <property type="project" value="InterPro"/>
</dbReference>
<evidence type="ECO:0000256" key="7">
    <source>
        <dbReference type="ARBA" id="ARBA00023004"/>
    </source>
</evidence>
<dbReference type="GO" id="GO:0051536">
    <property type="term" value="F:iron-sulfur cluster binding"/>
    <property type="evidence" value="ECO:0007669"/>
    <property type="project" value="UniProtKB-KW"/>
</dbReference>
<comment type="cofactor">
    <cofactor evidence="1 9">
        <name>pyridoxal 5'-phosphate</name>
        <dbReference type="ChEBI" id="CHEBI:597326"/>
    </cofactor>
</comment>
<dbReference type="GO" id="GO:0044571">
    <property type="term" value="P:[2Fe-2S] cluster assembly"/>
    <property type="evidence" value="ECO:0007669"/>
    <property type="project" value="InterPro"/>
</dbReference>
<organism evidence="11 12">
    <name type="scientific">Macrosiphum euphorbiae</name>
    <name type="common">potato aphid</name>
    <dbReference type="NCBI Taxonomy" id="13131"/>
    <lineage>
        <taxon>Eukaryota</taxon>
        <taxon>Metazoa</taxon>
        <taxon>Ecdysozoa</taxon>
        <taxon>Arthropoda</taxon>
        <taxon>Hexapoda</taxon>
        <taxon>Insecta</taxon>
        <taxon>Pterygota</taxon>
        <taxon>Neoptera</taxon>
        <taxon>Paraneoptera</taxon>
        <taxon>Hemiptera</taxon>
        <taxon>Sternorrhyncha</taxon>
        <taxon>Aphidomorpha</taxon>
        <taxon>Aphidoidea</taxon>
        <taxon>Aphididae</taxon>
        <taxon>Macrosiphini</taxon>
        <taxon>Macrosiphum</taxon>
    </lineage>
</organism>
<protein>
    <recommendedName>
        <fullName evidence="3">cysteine desulfurase</fullName>
        <ecNumber evidence="3">2.8.1.7</ecNumber>
    </recommendedName>
</protein>
<dbReference type="PANTHER" id="PTHR11601:SF34">
    <property type="entry name" value="CYSTEINE DESULFURASE"/>
    <property type="match status" value="1"/>
</dbReference>
<dbReference type="GO" id="GO:0099128">
    <property type="term" value="C:mitochondrial [2Fe-2S] assembly complex"/>
    <property type="evidence" value="ECO:0007669"/>
    <property type="project" value="UniProtKB-ARBA"/>
</dbReference>
<dbReference type="NCBIfam" id="NF010611">
    <property type="entry name" value="PRK14012.1"/>
    <property type="match status" value="1"/>
</dbReference>
<dbReference type="Proteomes" id="UP001160148">
    <property type="component" value="Unassembled WGS sequence"/>
</dbReference>
<evidence type="ECO:0000313" key="11">
    <source>
        <dbReference type="EMBL" id="CAI6367965.1"/>
    </source>
</evidence>
<dbReference type="InterPro" id="IPR010240">
    <property type="entry name" value="Cys_deSase_IscS"/>
</dbReference>
<keyword evidence="5" id="KW-0479">Metal-binding</keyword>
<dbReference type="InterPro" id="IPR016454">
    <property type="entry name" value="Cysteine_dSase"/>
</dbReference>
<dbReference type="EC" id="2.8.1.7" evidence="3"/>
<dbReference type="PANTHER" id="PTHR11601">
    <property type="entry name" value="CYSTEINE DESULFURYLASE FAMILY MEMBER"/>
    <property type="match status" value="1"/>
</dbReference>
<dbReference type="InterPro" id="IPR015421">
    <property type="entry name" value="PyrdxlP-dep_Trfase_major"/>
</dbReference>
<dbReference type="FunFam" id="3.40.640.10:FF:000003">
    <property type="entry name" value="Cysteine desulfurase IscS"/>
    <property type="match status" value="1"/>
</dbReference>
<evidence type="ECO:0000256" key="5">
    <source>
        <dbReference type="ARBA" id="ARBA00022723"/>
    </source>
</evidence>
<evidence type="ECO:0000256" key="4">
    <source>
        <dbReference type="ARBA" id="ARBA00022679"/>
    </source>
</evidence>
<evidence type="ECO:0000256" key="1">
    <source>
        <dbReference type="ARBA" id="ARBA00001933"/>
    </source>
</evidence>
<dbReference type="HAMAP" id="MF_00331">
    <property type="entry name" value="Cys_desulf_IscS"/>
    <property type="match status" value="1"/>
</dbReference>
<dbReference type="Gene3D" id="3.90.1150.10">
    <property type="entry name" value="Aspartate Aminotransferase, domain 1"/>
    <property type="match status" value="1"/>
</dbReference>
<proteinExistence type="inferred from homology"/>
<keyword evidence="8" id="KW-0411">Iron-sulfur</keyword>
<dbReference type="Gene3D" id="3.40.640.10">
    <property type="entry name" value="Type I PLP-dependent aspartate aminotransferase-like (Major domain)"/>
    <property type="match status" value="1"/>
</dbReference>
<evidence type="ECO:0000256" key="2">
    <source>
        <dbReference type="ARBA" id="ARBA00006490"/>
    </source>
</evidence>
<evidence type="ECO:0000256" key="6">
    <source>
        <dbReference type="ARBA" id="ARBA00022898"/>
    </source>
</evidence>
<dbReference type="PROSITE" id="PS00595">
    <property type="entry name" value="AA_TRANSFER_CLASS_5"/>
    <property type="match status" value="1"/>
</dbReference>
<dbReference type="Pfam" id="PF00266">
    <property type="entry name" value="Aminotran_5"/>
    <property type="match status" value="1"/>
</dbReference>
<reference evidence="11 12" key="1">
    <citation type="submission" date="2023-01" db="EMBL/GenBank/DDBJ databases">
        <authorList>
            <person name="Whitehead M."/>
        </authorList>
    </citation>
    <scope>NUCLEOTIDE SEQUENCE [LARGE SCALE GENOMIC DNA]</scope>
</reference>
<evidence type="ECO:0000259" key="10">
    <source>
        <dbReference type="Pfam" id="PF00266"/>
    </source>
</evidence>
<dbReference type="InterPro" id="IPR015422">
    <property type="entry name" value="PyrdxlP-dep_Trfase_small"/>
</dbReference>
<accession>A0AAV0XHX0</accession>
<feature type="domain" description="Aminotransferase class V" evidence="10">
    <location>
        <begin position="42"/>
        <end position="403"/>
    </location>
</feature>
<dbReference type="GO" id="GO:0005634">
    <property type="term" value="C:nucleus"/>
    <property type="evidence" value="ECO:0007669"/>
    <property type="project" value="TreeGrafter"/>
</dbReference>
<dbReference type="NCBIfam" id="TIGR02006">
    <property type="entry name" value="IscS"/>
    <property type="match status" value="1"/>
</dbReference>
<keyword evidence="4" id="KW-0808">Transferase</keyword>
<keyword evidence="7" id="KW-0408">Iron</keyword>
<dbReference type="FunFam" id="3.90.1150.10:FF:000002">
    <property type="entry name" value="Cysteine desulfurase IscS"/>
    <property type="match status" value="1"/>
</dbReference>
<evidence type="ECO:0000256" key="9">
    <source>
        <dbReference type="RuleBase" id="RU004504"/>
    </source>
</evidence>
<comment type="similarity">
    <text evidence="2">Belongs to the class-V pyridoxal-phosphate-dependent aminotransferase family. NifS/IscS subfamily.</text>
</comment>
<evidence type="ECO:0000313" key="12">
    <source>
        <dbReference type="Proteomes" id="UP001160148"/>
    </source>
</evidence>